<evidence type="ECO:0000256" key="2">
    <source>
        <dbReference type="SAM" id="Phobius"/>
    </source>
</evidence>
<reference evidence="4 5" key="1">
    <citation type="submission" date="2018-01" db="EMBL/GenBank/DDBJ databases">
        <title>Saezia sanguinis gen. nov., sp. nov., in the order Burkholderiales isolated from human blood.</title>
        <authorList>
            <person name="Medina-Pascual M.J."/>
            <person name="Valdezate S."/>
            <person name="Monzon S."/>
            <person name="Cuesta I."/>
            <person name="Carrasco G."/>
            <person name="Villalon P."/>
            <person name="Saez-Nieto J.A."/>
        </authorList>
    </citation>
    <scope>NUCLEOTIDE SEQUENCE [LARGE SCALE GENOMIC DNA]</scope>
    <source>
        <strain evidence="4 5">CNM695-12</strain>
    </source>
</reference>
<protein>
    <recommendedName>
        <fullName evidence="3">Mce/MlaD domain-containing protein</fullName>
    </recommendedName>
</protein>
<sequence length="317" mass="34206" precursor="true">MESKAHATIAGAFVVIMIAMVICVVLWFSKDKTVRVPYDIVTTSSVNGIAPQASVQLQGINVGVVESVEFLADQPDKVRIRMQIDEQAPITRSTYAVFNYRGVTGLVYIELMNDLKSPTDQRGQPLYTDETSGVPQIPLQANTLQSFAETAQGVLTQAEDTLKNLNSWLSKDNEQTLFSAVESIGQAADQVSQLSRTLDTKMDRVMTDASSTLSEVRSLAHNADKMVSGLVAPGGAIENIVAGTQALAGAADHLNAVTLPRIDQAARSADRMFSSLKRFLQRLDGQPQSLIFGYGQPRPGPGEAGFESPYSSQRGNP</sequence>
<evidence type="ECO:0000259" key="3">
    <source>
        <dbReference type="Pfam" id="PF02470"/>
    </source>
</evidence>
<dbReference type="PANTHER" id="PTHR36698">
    <property type="entry name" value="BLL5892 PROTEIN"/>
    <property type="match status" value="1"/>
</dbReference>
<feature type="transmembrane region" description="Helical" evidence="2">
    <location>
        <begin position="6"/>
        <end position="28"/>
    </location>
</feature>
<keyword evidence="2" id="KW-1133">Transmembrane helix</keyword>
<dbReference type="RefSeq" id="WP_126980207.1">
    <property type="nucleotide sequence ID" value="NZ_PQSP01000005.1"/>
</dbReference>
<evidence type="ECO:0000313" key="5">
    <source>
        <dbReference type="Proteomes" id="UP000286947"/>
    </source>
</evidence>
<gene>
    <name evidence="4" type="ORF">CUZ56_02018</name>
</gene>
<evidence type="ECO:0000313" key="4">
    <source>
        <dbReference type="EMBL" id="RUS66292.1"/>
    </source>
</evidence>
<feature type="region of interest" description="Disordered" evidence="1">
    <location>
        <begin position="293"/>
        <end position="317"/>
    </location>
</feature>
<dbReference type="AlphaFoldDB" id="A0A433SC32"/>
<dbReference type="PANTHER" id="PTHR36698:SF2">
    <property type="entry name" value="MCE_MLAD DOMAIN-CONTAINING PROTEIN"/>
    <property type="match status" value="1"/>
</dbReference>
<accession>A0A433SC32</accession>
<dbReference type="Proteomes" id="UP000286947">
    <property type="component" value="Unassembled WGS sequence"/>
</dbReference>
<dbReference type="EMBL" id="PQSP01000005">
    <property type="protein sequence ID" value="RUS66292.1"/>
    <property type="molecule type" value="Genomic_DNA"/>
</dbReference>
<evidence type="ECO:0000256" key="1">
    <source>
        <dbReference type="SAM" id="MobiDB-lite"/>
    </source>
</evidence>
<comment type="caution">
    <text evidence="4">The sequence shown here is derived from an EMBL/GenBank/DDBJ whole genome shotgun (WGS) entry which is preliminary data.</text>
</comment>
<feature type="domain" description="Mce/MlaD" evidence="3">
    <location>
        <begin position="41"/>
        <end position="112"/>
    </location>
</feature>
<keyword evidence="5" id="KW-1185">Reference proteome</keyword>
<dbReference type="OrthoDB" id="5294672at2"/>
<name>A0A433SC32_9BURK</name>
<organism evidence="4 5">
    <name type="scientific">Saezia sanguinis</name>
    <dbReference type="NCBI Taxonomy" id="1965230"/>
    <lineage>
        <taxon>Bacteria</taxon>
        <taxon>Pseudomonadati</taxon>
        <taxon>Pseudomonadota</taxon>
        <taxon>Betaproteobacteria</taxon>
        <taxon>Burkholderiales</taxon>
        <taxon>Saeziaceae</taxon>
        <taxon>Saezia</taxon>
    </lineage>
</organism>
<keyword evidence="2" id="KW-0472">Membrane</keyword>
<dbReference type="InterPro" id="IPR003399">
    <property type="entry name" value="Mce/MlaD"/>
</dbReference>
<dbReference type="Pfam" id="PF02470">
    <property type="entry name" value="MlaD"/>
    <property type="match status" value="1"/>
</dbReference>
<proteinExistence type="predicted"/>
<keyword evidence="2" id="KW-0812">Transmembrane</keyword>